<dbReference type="VEuPathDB" id="FungiDB:I7I51_01352"/>
<evidence type="ECO:0000313" key="1">
    <source>
        <dbReference type="EMBL" id="QSS64287.1"/>
    </source>
</evidence>
<gene>
    <name evidence="1" type="primary">MIT1</name>
    <name evidence="1" type="ORF">I7I51_01352</name>
</gene>
<evidence type="ECO:0000313" key="2">
    <source>
        <dbReference type="Proteomes" id="UP000663671"/>
    </source>
</evidence>
<protein>
    <submittedName>
        <fullName evidence="1">SHREC complex subunit Mit1</fullName>
    </submittedName>
</protein>
<name>A0A8A1MJK2_AJECA</name>
<reference evidence="1" key="1">
    <citation type="submission" date="2021-01" db="EMBL/GenBank/DDBJ databases">
        <title>Chromosome-level genome assembly of a human fungal pathogen reveals clustering of transcriptionally co-regulated genes.</title>
        <authorList>
            <person name="Voorhies M."/>
            <person name="Cohen S."/>
            <person name="Shea T.P."/>
            <person name="Petrus S."/>
            <person name="Munoz J.F."/>
            <person name="Poplawski S."/>
            <person name="Goldman W.E."/>
            <person name="Michael T."/>
            <person name="Cuomo C.A."/>
            <person name="Sil A."/>
            <person name="Beyhan S."/>
        </authorList>
    </citation>
    <scope>NUCLEOTIDE SEQUENCE</scope>
    <source>
        <strain evidence="1">WU24</strain>
    </source>
</reference>
<proteinExistence type="predicted"/>
<organism evidence="1 2">
    <name type="scientific">Ajellomyces capsulatus</name>
    <name type="common">Darling's disease fungus</name>
    <name type="synonym">Histoplasma capsulatum</name>
    <dbReference type="NCBI Taxonomy" id="5037"/>
    <lineage>
        <taxon>Eukaryota</taxon>
        <taxon>Fungi</taxon>
        <taxon>Dikarya</taxon>
        <taxon>Ascomycota</taxon>
        <taxon>Pezizomycotina</taxon>
        <taxon>Eurotiomycetes</taxon>
        <taxon>Eurotiomycetidae</taxon>
        <taxon>Onygenales</taxon>
        <taxon>Ajellomycetaceae</taxon>
        <taxon>Histoplasma</taxon>
    </lineage>
</organism>
<dbReference type="Proteomes" id="UP000663671">
    <property type="component" value="Chromosome 1"/>
</dbReference>
<feature type="non-terminal residue" evidence="1">
    <location>
        <position position="1"/>
    </location>
</feature>
<dbReference type="AlphaFoldDB" id="A0A8A1MJK2"/>
<accession>A0A8A1MJK2</accession>
<sequence length="16" mass="1905">PQLSIIRRTTIFYLAI</sequence>
<dbReference type="EMBL" id="CP069114">
    <property type="protein sequence ID" value="QSS64287.1"/>
    <property type="molecule type" value="Genomic_DNA"/>
</dbReference>